<protein>
    <recommendedName>
        <fullName evidence="4">CBM20 domain-containing protein</fullName>
    </recommendedName>
</protein>
<reference evidence="2 3" key="1">
    <citation type="submission" date="2022-10" db="EMBL/GenBank/DDBJ databases">
        <title>Luteolibacter arcticus strain CCTCC AB 2014275, whole genome shotgun sequencing project.</title>
        <authorList>
            <person name="Zhao G."/>
            <person name="Shen L."/>
        </authorList>
    </citation>
    <scope>NUCLEOTIDE SEQUENCE [LARGE SCALE GENOMIC DNA]</scope>
    <source>
        <strain evidence="2 3">CCTCC AB 2014275</strain>
    </source>
</reference>
<organism evidence="2 3">
    <name type="scientific">Luteolibacter arcticus</name>
    <dbReference type="NCBI Taxonomy" id="1581411"/>
    <lineage>
        <taxon>Bacteria</taxon>
        <taxon>Pseudomonadati</taxon>
        <taxon>Verrucomicrobiota</taxon>
        <taxon>Verrucomicrobiia</taxon>
        <taxon>Verrucomicrobiales</taxon>
        <taxon>Verrucomicrobiaceae</taxon>
        <taxon>Luteolibacter</taxon>
    </lineage>
</organism>
<proteinExistence type="predicted"/>
<accession>A0ABT3GHD6</accession>
<feature type="region of interest" description="Disordered" evidence="1">
    <location>
        <begin position="250"/>
        <end position="280"/>
    </location>
</feature>
<keyword evidence="3" id="KW-1185">Reference proteome</keyword>
<evidence type="ECO:0008006" key="4">
    <source>
        <dbReference type="Google" id="ProtNLM"/>
    </source>
</evidence>
<gene>
    <name evidence="2" type="ORF">OKA05_07775</name>
</gene>
<evidence type="ECO:0000313" key="3">
    <source>
        <dbReference type="Proteomes" id="UP001320876"/>
    </source>
</evidence>
<feature type="compositionally biased region" description="Acidic residues" evidence="1">
    <location>
        <begin position="262"/>
        <end position="273"/>
    </location>
</feature>
<sequence length="516" mass="55453">MPGTADYATWIADFGLTGNDALASTDYDQDDLTNQQEFDLDLGLNPTFQDTDFDGLWDGWETLDGIYDGPEDTGTNPMVVDSDGDGVSDGEEVDPTIEGAYQQNPNRFNHAKMVVPGTFNTPGTWDATGVSDPTNEMTRVGTDLTQQYQWALDYHFTVPKAQITYKFAAGSWTRNWGASGTAGVAAANGGEINRIVTASGIHRFTFDTNSLAPTYTLTRPNFADATAYLAAYGLIAGADEDEDNVNNEAEFTANTDPRNKDTDDDGLDDDVDPDPLVPAPESREVVFQVNMSVAISNGDFELGDTVRVIGQFNGWNTTTGVVLEDPDSDGIYTGPYQAVGFEGVAFGTYKFFIDGGPNFGYEQGADRNFNLGPDGVQQELAVVYFSHVGPPAWFNAWIATFIGLSDSSRGGDPDGDGMTNEDEFLFGTSPASGAERPISATRTQTGLRLTWLERETGATYALQENPDLAGVWDPSTVVPANATDQSGVPADYDRVEALVPVGSGANFFRVSGSEDN</sequence>
<evidence type="ECO:0000313" key="2">
    <source>
        <dbReference type="EMBL" id="MCW1922449.1"/>
    </source>
</evidence>
<dbReference type="RefSeq" id="WP_264486556.1">
    <property type="nucleotide sequence ID" value="NZ_JAPDDT010000002.1"/>
</dbReference>
<dbReference type="EMBL" id="JAPDDT010000002">
    <property type="protein sequence ID" value="MCW1922449.1"/>
    <property type="molecule type" value="Genomic_DNA"/>
</dbReference>
<comment type="caution">
    <text evidence="2">The sequence shown here is derived from an EMBL/GenBank/DDBJ whole genome shotgun (WGS) entry which is preliminary data.</text>
</comment>
<evidence type="ECO:0000256" key="1">
    <source>
        <dbReference type="SAM" id="MobiDB-lite"/>
    </source>
</evidence>
<dbReference type="Proteomes" id="UP001320876">
    <property type="component" value="Unassembled WGS sequence"/>
</dbReference>
<name>A0ABT3GHD6_9BACT</name>